<dbReference type="Pfam" id="PF04389">
    <property type="entry name" value="Peptidase_M28"/>
    <property type="match status" value="1"/>
</dbReference>
<dbReference type="SUPFAM" id="SSF52025">
    <property type="entry name" value="PA domain"/>
    <property type="match status" value="1"/>
</dbReference>
<evidence type="ECO:0000259" key="2">
    <source>
        <dbReference type="Pfam" id="PF04389"/>
    </source>
</evidence>
<gene>
    <name evidence="3" type="ORF">EDM58_14840</name>
</gene>
<dbReference type="Proteomes" id="UP000281915">
    <property type="component" value="Unassembled WGS sequence"/>
</dbReference>
<evidence type="ECO:0000259" key="1">
    <source>
        <dbReference type="Pfam" id="PF02225"/>
    </source>
</evidence>
<dbReference type="Gene3D" id="3.40.630.10">
    <property type="entry name" value="Zn peptidases"/>
    <property type="match status" value="1"/>
</dbReference>
<evidence type="ECO:0000313" key="3">
    <source>
        <dbReference type="EMBL" id="RNB77536.1"/>
    </source>
</evidence>
<protein>
    <submittedName>
        <fullName evidence="3">M28 family peptidase</fullName>
    </submittedName>
</protein>
<dbReference type="InterPro" id="IPR003137">
    <property type="entry name" value="PA_domain"/>
</dbReference>
<sequence>MNEARKQLLEEVNAESLMEFTKNISREVRSSGSEEELRAFEYAKEKLDEFGFETNLQFCDAYISLPVRASLTIDGRSFACITHAMGLSTGERAAEGQLVYLGKGTAEDYRSTDVAGKVVLLDGIATGPLVDRAQAAGAVAAICINGAYTNEMIVSSVWGSPTTETISSLPQLVVVSCNYEDGNKIKDLLRQAEGKQAVHAAVQTEVDTGWRKIPILTGELKGSVEPDKFVLFSGHIDSWHYGAMDNGTANATMLEVARILSKRKSELRRTLRLAFWSGHSHGRYAASTWYCDHHWEELHDHGVLHVNIDSVGAKGAVILTENNCMAETKALVQEAVYEVAGQHFEGSRFSRAGDQSFWGTGMPSLLMGLSEQPPNDAPEAQAFAQLFGGGKTGGYGWWWHTTEDTLDKIDPQNLVRDCKVYADIVYQACTLPILPINQLNAVHEIREALVRYQEMANEALDFSPLVERADTLREKLEQLYRHAQRDSLSPNEITAINDGILKLSRILVPLNYVRGDLFHHDPAVKPVVIPLLEKVEKLVGVELHTPDYYLLTTELTRNRNKVHFALRQAIEETSRALSLLACETQE</sequence>
<name>A0A3M8CP54_9BACL</name>
<organism evidence="3 4">
    <name type="scientific">Brevibacillus panacihumi</name>
    <dbReference type="NCBI Taxonomy" id="497735"/>
    <lineage>
        <taxon>Bacteria</taxon>
        <taxon>Bacillati</taxon>
        <taxon>Bacillota</taxon>
        <taxon>Bacilli</taxon>
        <taxon>Bacillales</taxon>
        <taxon>Paenibacillaceae</taxon>
        <taxon>Brevibacillus</taxon>
    </lineage>
</organism>
<dbReference type="PANTHER" id="PTHR10404:SF46">
    <property type="entry name" value="VACUOLAR PROTEIN SORTING-ASSOCIATED PROTEIN 70"/>
    <property type="match status" value="1"/>
</dbReference>
<dbReference type="Gene3D" id="3.50.30.30">
    <property type="match status" value="1"/>
</dbReference>
<evidence type="ECO:0000313" key="4">
    <source>
        <dbReference type="Proteomes" id="UP000281915"/>
    </source>
</evidence>
<accession>A0A3M8CP54</accession>
<dbReference type="InterPro" id="IPR046450">
    <property type="entry name" value="PA_dom_sf"/>
</dbReference>
<comment type="caution">
    <text evidence="3">The sequence shown here is derived from an EMBL/GenBank/DDBJ whole genome shotgun (WGS) entry which is preliminary data.</text>
</comment>
<proteinExistence type="predicted"/>
<dbReference type="EMBL" id="RHHT01000030">
    <property type="protein sequence ID" value="RNB77536.1"/>
    <property type="molecule type" value="Genomic_DNA"/>
</dbReference>
<dbReference type="GO" id="GO:0004180">
    <property type="term" value="F:carboxypeptidase activity"/>
    <property type="evidence" value="ECO:0007669"/>
    <property type="project" value="TreeGrafter"/>
</dbReference>
<dbReference type="InterPro" id="IPR007484">
    <property type="entry name" value="Peptidase_M28"/>
</dbReference>
<dbReference type="SUPFAM" id="SSF53187">
    <property type="entry name" value="Zn-dependent exopeptidases"/>
    <property type="match status" value="1"/>
</dbReference>
<dbReference type="InterPro" id="IPR039373">
    <property type="entry name" value="Peptidase_M28B"/>
</dbReference>
<feature type="domain" description="PA" evidence="1">
    <location>
        <begin position="95"/>
        <end position="185"/>
    </location>
</feature>
<dbReference type="AlphaFoldDB" id="A0A3M8CP54"/>
<feature type="domain" description="Peptidase M28" evidence="2">
    <location>
        <begin position="218"/>
        <end position="416"/>
    </location>
</feature>
<reference evidence="3 4" key="1">
    <citation type="submission" date="2018-10" db="EMBL/GenBank/DDBJ databases">
        <title>Phylogenomics of Brevibacillus.</title>
        <authorList>
            <person name="Dunlap C."/>
        </authorList>
    </citation>
    <scope>NUCLEOTIDE SEQUENCE [LARGE SCALE GENOMIC DNA]</scope>
    <source>
        <strain evidence="3 4">JCM 15085</strain>
    </source>
</reference>
<dbReference type="RefSeq" id="WP_122914035.1">
    <property type="nucleotide sequence ID" value="NZ_RHHT01000030.1"/>
</dbReference>
<dbReference type="Pfam" id="PF02225">
    <property type="entry name" value="PA"/>
    <property type="match status" value="1"/>
</dbReference>
<dbReference type="PANTHER" id="PTHR10404">
    <property type="entry name" value="N-ACETYLATED-ALPHA-LINKED ACIDIC DIPEPTIDASE"/>
    <property type="match status" value="1"/>
</dbReference>